<reference evidence="3 4" key="1">
    <citation type="submission" date="2017-04" db="EMBL/GenBank/DDBJ databases">
        <authorList>
            <person name="Varghese N."/>
            <person name="Submissions S."/>
        </authorList>
    </citation>
    <scope>NUCLEOTIDE SEQUENCE [LARGE SCALE GENOMIC DNA]</scope>
    <source>
        <strain evidence="3 4">DSM 9789</strain>
    </source>
</reference>
<dbReference type="Pfam" id="PF21473">
    <property type="entry name" value="OB_Ssb-like"/>
    <property type="match status" value="1"/>
</dbReference>
<dbReference type="GO" id="GO:0000724">
    <property type="term" value="P:double-strand break repair via homologous recombination"/>
    <property type="evidence" value="ECO:0007669"/>
    <property type="project" value="TreeGrafter"/>
</dbReference>
<keyword evidence="4" id="KW-1185">Reference proteome</keyword>
<sequence>MIMKISDLNSENNNVSLKLKVLSVDKREIKSEEKSKIYYYGLVGDETGVIPFTAWEFPDVIKSGDVIEVKYAHLKEYRGKFRLYFDSRTEIMVKPGENIEIKNTYKDLKIKDLNPVTPFVTVSGKVTNVTKRENDKTGTIYSGYIEDDTGRVRFSSFGVPLENNRFYRIEGARVSMYSNRIEITVSNKSVVKEIESDMNLERNYKIFDIKNPVGGINIMGFIITLGEKSGIIKRCSVCNKTISLNVCPDHPDAGINLDIFAYFTIDDGTGFVRATAGKDAILPLININENEIARKASIIYNEMYKKLYGHAFKFTGNFIKKDDELDFQVIKANSITDDEIKIEMVEMENELS</sequence>
<dbReference type="SUPFAM" id="SSF50249">
    <property type="entry name" value="Nucleic acid-binding proteins"/>
    <property type="match status" value="3"/>
</dbReference>
<dbReference type="OrthoDB" id="335252at2157"/>
<dbReference type="NCBIfam" id="NF004998">
    <property type="entry name" value="PRK06386.1"/>
    <property type="match status" value="1"/>
</dbReference>
<protein>
    <submittedName>
        <fullName evidence="3">Replication factor A1</fullName>
    </submittedName>
</protein>
<dbReference type="PANTHER" id="PTHR13356:SF0">
    <property type="entry name" value="SOSS COMPLEX SUBUNIT B HOMOLOG"/>
    <property type="match status" value="1"/>
</dbReference>
<dbReference type="Gene3D" id="2.40.50.140">
    <property type="entry name" value="Nucleic acid-binding proteins"/>
    <property type="match status" value="2"/>
</dbReference>
<dbReference type="CDD" id="cd04491">
    <property type="entry name" value="SoSSB_OBF"/>
    <property type="match status" value="2"/>
</dbReference>
<dbReference type="Proteomes" id="UP000192315">
    <property type="component" value="Unassembled WGS sequence"/>
</dbReference>
<dbReference type="GO" id="GO:0010212">
    <property type="term" value="P:response to ionizing radiation"/>
    <property type="evidence" value="ECO:0007669"/>
    <property type="project" value="TreeGrafter"/>
</dbReference>
<organism evidence="3 4">
    <name type="scientific">Picrophilus torridus (strain ATCC 700027 / DSM 9790 / JCM 10055 / NBRC 100828 / KAW 2/3)</name>
    <dbReference type="NCBI Taxonomy" id="1122961"/>
    <lineage>
        <taxon>Archaea</taxon>
        <taxon>Methanobacteriati</taxon>
        <taxon>Thermoplasmatota</taxon>
        <taxon>Thermoplasmata</taxon>
        <taxon>Thermoplasmatales</taxon>
        <taxon>Picrophilaceae</taxon>
        <taxon>Picrophilus</taxon>
    </lineage>
</organism>
<dbReference type="InterPro" id="IPR051231">
    <property type="entry name" value="SOSS-B"/>
</dbReference>
<evidence type="ECO:0000313" key="4">
    <source>
        <dbReference type="Proteomes" id="UP000192315"/>
    </source>
</evidence>
<dbReference type="PANTHER" id="PTHR13356">
    <property type="entry name" value="OB FOLD NUCLEIC ACID BINDING PROTEIN-RELATED"/>
    <property type="match status" value="1"/>
</dbReference>
<dbReference type="InterPro" id="IPR048970">
    <property type="entry name" value="OB_Ssb-like"/>
</dbReference>
<keyword evidence="1" id="KW-0238">DNA-binding</keyword>
<proteinExistence type="predicted"/>
<dbReference type="AlphaFoldDB" id="A0A8G2L7F2"/>
<evidence type="ECO:0000256" key="1">
    <source>
        <dbReference type="ARBA" id="ARBA00023125"/>
    </source>
</evidence>
<feature type="domain" description="Single-stranded DNA binding protein Ssb-like OB fold" evidence="2">
    <location>
        <begin position="30"/>
        <end position="89"/>
    </location>
</feature>
<accession>A0A8G2L7F2</accession>
<gene>
    <name evidence="3" type="ORF">SAMN02745355_0843</name>
</gene>
<evidence type="ECO:0000313" key="3">
    <source>
        <dbReference type="EMBL" id="SMD30925.1"/>
    </source>
</evidence>
<name>A0A8G2L7F2_PICTO</name>
<dbReference type="EMBL" id="FWYE01000002">
    <property type="protein sequence ID" value="SMD30925.1"/>
    <property type="molecule type" value="Genomic_DNA"/>
</dbReference>
<evidence type="ECO:0000259" key="2">
    <source>
        <dbReference type="Pfam" id="PF21473"/>
    </source>
</evidence>
<dbReference type="GO" id="GO:0003677">
    <property type="term" value="F:DNA binding"/>
    <property type="evidence" value="ECO:0007669"/>
    <property type="project" value="UniProtKB-KW"/>
</dbReference>
<comment type="caution">
    <text evidence="3">The sequence shown here is derived from an EMBL/GenBank/DDBJ whole genome shotgun (WGS) entry which is preliminary data.</text>
</comment>
<dbReference type="InterPro" id="IPR012340">
    <property type="entry name" value="NA-bd_OB-fold"/>
</dbReference>